<dbReference type="Proteomes" id="UP000215383">
    <property type="component" value="Chromosome 1"/>
</dbReference>
<evidence type="ECO:0000313" key="1">
    <source>
        <dbReference type="EMBL" id="SNV03225.1"/>
    </source>
</evidence>
<evidence type="ECO:0008006" key="3">
    <source>
        <dbReference type="Google" id="ProtNLM"/>
    </source>
</evidence>
<dbReference type="GeneID" id="78507722"/>
<evidence type="ECO:0000313" key="2">
    <source>
        <dbReference type="Proteomes" id="UP000215383"/>
    </source>
</evidence>
<reference evidence="1 2" key="1">
    <citation type="submission" date="2017-06" db="EMBL/GenBank/DDBJ databases">
        <authorList>
            <consortium name="Pathogen Informatics"/>
        </authorList>
    </citation>
    <scope>NUCLEOTIDE SEQUENCE [LARGE SCALE GENOMIC DNA]</scope>
    <source>
        <strain evidence="1 2">NCTC10570</strain>
    </source>
</reference>
<gene>
    <name evidence="1" type="ORF">SAMEA4364220_01730</name>
</gene>
<protein>
    <recommendedName>
        <fullName evidence="3">Antitoxin VbhA domain-containing protein</fullName>
    </recommendedName>
</protein>
<accession>A0A239U063</accession>
<organism evidence="1 2">
    <name type="scientific">Megamonas hypermegale</name>
    <dbReference type="NCBI Taxonomy" id="158847"/>
    <lineage>
        <taxon>Bacteria</taxon>
        <taxon>Bacillati</taxon>
        <taxon>Bacillota</taxon>
        <taxon>Negativicutes</taxon>
        <taxon>Selenomonadales</taxon>
        <taxon>Selenomonadaceae</taxon>
        <taxon>Megamonas</taxon>
    </lineage>
</organism>
<dbReference type="CDD" id="cd11586">
    <property type="entry name" value="VbhA_like"/>
    <property type="match status" value="1"/>
</dbReference>
<dbReference type="InterPro" id="IPR043038">
    <property type="entry name" value="VbhA_sf"/>
</dbReference>
<sequence length="64" mass="7505">MTNNELRELRKNVISVMKSFELEGFVYTEEEKRVFDKIANGELSLDEGRAIFMQDLTKKYGTKL</sequence>
<keyword evidence="2" id="KW-1185">Reference proteome</keyword>
<dbReference type="Gene3D" id="1.10.8.1050">
    <property type="entry name" value="Antitoxin VbhA-like"/>
    <property type="match status" value="1"/>
</dbReference>
<name>A0A239U063_9FIRM</name>
<dbReference type="EMBL" id="LT906446">
    <property type="protein sequence ID" value="SNV03225.1"/>
    <property type="molecule type" value="Genomic_DNA"/>
</dbReference>
<dbReference type="RefSeq" id="WP_027890021.1">
    <property type="nucleotide sequence ID" value="NZ_LT906446.1"/>
</dbReference>
<dbReference type="InterPro" id="IPR033788">
    <property type="entry name" value="VbhA-like"/>
</dbReference>
<proteinExistence type="predicted"/>
<dbReference type="AlphaFoldDB" id="A0A239U063"/>